<feature type="transmembrane region" description="Helical" evidence="7">
    <location>
        <begin position="116"/>
        <end position="137"/>
    </location>
</feature>
<dbReference type="Proteomes" id="UP000183642">
    <property type="component" value="Unassembled WGS sequence"/>
</dbReference>
<dbReference type="NCBIfam" id="TIGR00711">
    <property type="entry name" value="efflux_EmrB"/>
    <property type="match status" value="1"/>
</dbReference>
<evidence type="ECO:0000313" key="9">
    <source>
        <dbReference type="EMBL" id="SFO18170.1"/>
    </source>
</evidence>
<dbReference type="AlphaFoldDB" id="A0A1I5F3E0"/>
<evidence type="ECO:0000256" key="4">
    <source>
        <dbReference type="ARBA" id="ARBA00022692"/>
    </source>
</evidence>
<dbReference type="Gene3D" id="1.20.1250.20">
    <property type="entry name" value="MFS general substrate transporter like domains"/>
    <property type="match status" value="2"/>
</dbReference>
<organism evidence="9 10">
    <name type="scientific">Geodermatophilus obscurus</name>
    <dbReference type="NCBI Taxonomy" id="1861"/>
    <lineage>
        <taxon>Bacteria</taxon>
        <taxon>Bacillati</taxon>
        <taxon>Actinomycetota</taxon>
        <taxon>Actinomycetes</taxon>
        <taxon>Geodermatophilales</taxon>
        <taxon>Geodermatophilaceae</taxon>
        <taxon>Geodermatophilus</taxon>
    </lineage>
</organism>
<name>A0A1I5F3E0_9ACTN</name>
<feature type="transmembrane region" description="Helical" evidence="7">
    <location>
        <begin position="23"/>
        <end position="43"/>
    </location>
</feature>
<reference evidence="10" key="1">
    <citation type="submission" date="2016-10" db="EMBL/GenBank/DDBJ databases">
        <authorList>
            <person name="Varghese N."/>
            <person name="Submissions S."/>
        </authorList>
    </citation>
    <scope>NUCLEOTIDE SEQUENCE [LARGE SCALE GENOMIC DNA]</scope>
    <source>
        <strain evidence="10">DSM 43161</strain>
    </source>
</reference>
<dbReference type="Pfam" id="PF07690">
    <property type="entry name" value="MFS_1"/>
    <property type="match status" value="1"/>
</dbReference>
<feature type="domain" description="Major facilitator superfamily (MFS) profile" evidence="8">
    <location>
        <begin position="25"/>
        <end position="523"/>
    </location>
</feature>
<dbReference type="InterPro" id="IPR004638">
    <property type="entry name" value="EmrB-like"/>
</dbReference>
<dbReference type="CDD" id="cd17321">
    <property type="entry name" value="MFS_MMR_MDR_like"/>
    <property type="match status" value="1"/>
</dbReference>
<dbReference type="GO" id="GO:0022857">
    <property type="term" value="F:transmembrane transporter activity"/>
    <property type="evidence" value="ECO:0007669"/>
    <property type="project" value="InterPro"/>
</dbReference>
<evidence type="ECO:0000313" key="10">
    <source>
        <dbReference type="Proteomes" id="UP000183642"/>
    </source>
</evidence>
<keyword evidence="10" id="KW-1185">Reference proteome</keyword>
<feature type="transmembrane region" description="Helical" evidence="7">
    <location>
        <begin position="313"/>
        <end position="330"/>
    </location>
</feature>
<feature type="transmembrane region" description="Helical" evidence="7">
    <location>
        <begin position="149"/>
        <end position="168"/>
    </location>
</feature>
<comment type="subcellular location">
    <subcellularLocation>
        <location evidence="1">Cell membrane</location>
        <topology evidence="1">Multi-pass membrane protein</topology>
    </subcellularLocation>
</comment>
<feature type="transmembrane region" description="Helical" evidence="7">
    <location>
        <begin position="369"/>
        <end position="391"/>
    </location>
</feature>
<keyword evidence="5 7" id="KW-1133">Transmembrane helix</keyword>
<feature type="transmembrane region" description="Helical" evidence="7">
    <location>
        <begin position="412"/>
        <end position="435"/>
    </location>
</feature>
<keyword evidence="3" id="KW-1003">Cell membrane</keyword>
<protein>
    <submittedName>
        <fullName evidence="9">Drug resistance transporter, EmrB/QacA subfamily</fullName>
    </submittedName>
</protein>
<dbReference type="InterPro" id="IPR036259">
    <property type="entry name" value="MFS_trans_sf"/>
</dbReference>
<dbReference type="PROSITE" id="PS50850">
    <property type="entry name" value="MFS"/>
    <property type="match status" value="1"/>
</dbReference>
<accession>A0A1I5F3E0</accession>
<dbReference type="SUPFAM" id="SSF103473">
    <property type="entry name" value="MFS general substrate transporter"/>
    <property type="match status" value="1"/>
</dbReference>
<dbReference type="RefSeq" id="WP_075013228.1">
    <property type="nucleotide sequence ID" value="NZ_FOWE01000004.1"/>
</dbReference>
<evidence type="ECO:0000256" key="3">
    <source>
        <dbReference type="ARBA" id="ARBA00022475"/>
    </source>
</evidence>
<evidence type="ECO:0000256" key="5">
    <source>
        <dbReference type="ARBA" id="ARBA00022989"/>
    </source>
</evidence>
<dbReference type="InterPro" id="IPR020846">
    <property type="entry name" value="MFS_dom"/>
</dbReference>
<dbReference type="InterPro" id="IPR011701">
    <property type="entry name" value="MFS"/>
</dbReference>
<dbReference type="GO" id="GO:0005886">
    <property type="term" value="C:plasma membrane"/>
    <property type="evidence" value="ECO:0007669"/>
    <property type="project" value="UniProtKB-SubCell"/>
</dbReference>
<evidence type="ECO:0000256" key="7">
    <source>
        <dbReference type="SAM" id="Phobius"/>
    </source>
</evidence>
<gene>
    <name evidence="9" type="ORF">SAMN05660359_01831</name>
</gene>
<sequence>MTATERDRAAGDAEEDPGHPRRWWVLATMTVCLLVVITGNTTLNVAIPTLQRELGATQGELQWAVDAYIVVFAGLLFSWGVVGDRIGRRRVLLIGLGVFAAGSVAAAFSGSPLELIAWRAVMGVGGAAVQPTTLAVITNVFPARERGRAIGIWAATAGLAVAGGPLASGAVLTHFWWGAIFLIGVPVAVLGIAGTLAFVPESRDPSPGRLDVPGVLLSIAALAGLVYGIIHGGSGVGWGTPGVLVPLVGGALLMVLFVWLQRRSAHPALDVSLFRDPAFSAAAAALALNFFALMGATFYLVYYLQGARGYDPLQSGAALIPVALGMAVMAPQSSRLAERFGAKAVCAAGFVLITLSFLAFQLLDEAAPLWLLLTALSVQGLGMGAVMAPATESIMSVVPREKAGAGAAVNNTVRQVGGALGVAILGSVLATAYAAGVGRAVDVLPADSRAEASTSIAATLEAARTAGTQARAAGDEAALAAAVQLEDTARDAFVSAMHVTAVGTAAASAVAAVVVLVWLPGRRPGARASPSA</sequence>
<feature type="transmembrane region" description="Helical" evidence="7">
    <location>
        <begin position="281"/>
        <end position="301"/>
    </location>
</feature>
<evidence type="ECO:0000256" key="2">
    <source>
        <dbReference type="ARBA" id="ARBA00022448"/>
    </source>
</evidence>
<feature type="transmembrane region" description="Helical" evidence="7">
    <location>
        <begin position="174"/>
        <end position="198"/>
    </location>
</feature>
<evidence type="ECO:0000256" key="1">
    <source>
        <dbReference type="ARBA" id="ARBA00004651"/>
    </source>
</evidence>
<dbReference type="PANTHER" id="PTHR42718:SF42">
    <property type="entry name" value="EXPORT PROTEIN"/>
    <property type="match status" value="1"/>
</dbReference>
<evidence type="ECO:0000259" key="8">
    <source>
        <dbReference type="PROSITE" id="PS50850"/>
    </source>
</evidence>
<keyword evidence="2" id="KW-0813">Transport</keyword>
<dbReference type="EMBL" id="FOWE01000004">
    <property type="protein sequence ID" value="SFO18170.1"/>
    <property type="molecule type" value="Genomic_DNA"/>
</dbReference>
<keyword evidence="6 7" id="KW-0472">Membrane</keyword>
<dbReference type="PRINTS" id="PR01036">
    <property type="entry name" value="TCRTETB"/>
</dbReference>
<proteinExistence type="predicted"/>
<dbReference type="PANTHER" id="PTHR42718">
    <property type="entry name" value="MAJOR FACILITATOR SUPERFAMILY MULTIDRUG TRANSPORTER MFSC"/>
    <property type="match status" value="1"/>
</dbReference>
<feature type="transmembrane region" description="Helical" evidence="7">
    <location>
        <begin position="63"/>
        <end position="82"/>
    </location>
</feature>
<feature type="transmembrane region" description="Helical" evidence="7">
    <location>
        <begin position="242"/>
        <end position="260"/>
    </location>
</feature>
<feature type="transmembrane region" description="Helical" evidence="7">
    <location>
        <begin position="91"/>
        <end position="110"/>
    </location>
</feature>
<dbReference type="OrthoDB" id="9781469at2"/>
<evidence type="ECO:0000256" key="6">
    <source>
        <dbReference type="ARBA" id="ARBA00023136"/>
    </source>
</evidence>
<keyword evidence="4 7" id="KW-0812">Transmembrane</keyword>
<feature type="transmembrane region" description="Helical" evidence="7">
    <location>
        <begin position="496"/>
        <end position="519"/>
    </location>
</feature>
<feature type="transmembrane region" description="Helical" evidence="7">
    <location>
        <begin position="210"/>
        <end position="230"/>
    </location>
</feature>
<feature type="transmembrane region" description="Helical" evidence="7">
    <location>
        <begin position="342"/>
        <end position="363"/>
    </location>
</feature>